<dbReference type="InterPro" id="IPR030827">
    <property type="entry name" value="Myo_inos_IolG"/>
</dbReference>
<evidence type="ECO:0000313" key="6">
    <source>
        <dbReference type="Proteomes" id="UP001147700"/>
    </source>
</evidence>
<dbReference type="NCBIfam" id="TIGR04380">
    <property type="entry name" value="myo_inos_iolG"/>
    <property type="match status" value="1"/>
</dbReference>
<keyword evidence="2 5" id="KW-0560">Oxidoreductase</keyword>
<dbReference type="InterPro" id="IPR036291">
    <property type="entry name" value="NAD(P)-bd_dom_sf"/>
</dbReference>
<evidence type="ECO:0000313" key="5">
    <source>
        <dbReference type="EMBL" id="MDA0138808.1"/>
    </source>
</evidence>
<protein>
    <submittedName>
        <fullName evidence="5">Inositol 2-dehydrogenase</fullName>
        <ecNumber evidence="5">1.1.1.18</ecNumber>
    </submittedName>
</protein>
<evidence type="ECO:0000259" key="3">
    <source>
        <dbReference type="Pfam" id="PF01408"/>
    </source>
</evidence>
<dbReference type="Gene3D" id="3.30.360.10">
    <property type="entry name" value="Dihydrodipicolinate Reductase, domain 2"/>
    <property type="match status" value="1"/>
</dbReference>
<dbReference type="Proteomes" id="UP001147700">
    <property type="component" value="Unassembled WGS sequence"/>
</dbReference>
<dbReference type="SUPFAM" id="SSF51735">
    <property type="entry name" value="NAD(P)-binding Rossmann-fold domains"/>
    <property type="match status" value="1"/>
</dbReference>
<gene>
    <name evidence="5" type="primary">iolG</name>
    <name evidence="5" type="ORF">OJ962_15000</name>
</gene>
<dbReference type="RefSeq" id="WP_202953477.1">
    <property type="nucleotide sequence ID" value="NZ_JAPCID010000019.1"/>
</dbReference>
<reference evidence="5" key="1">
    <citation type="submission" date="2022-10" db="EMBL/GenBank/DDBJ databases">
        <title>The WGS of Solirubrobacter sp. CPCC 204708.</title>
        <authorList>
            <person name="Jiang Z."/>
        </authorList>
    </citation>
    <scope>NUCLEOTIDE SEQUENCE</scope>
    <source>
        <strain evidence="5">CPCC 204708</strain>
    </source>
</reference>
<comment type="similarity">
    <text evidence="1">Belongs to the Gfo/Idh/MocA family.</text>
</comment>
<name>A0ABT4RK20_9ACTN</name>
<comment type="caution">
    <text evidence="5">The sequence shown here is derived from an EMBL/GenBank/DDBJ whole genome shotgun (WGS) entry which is preliminary data.</text>
</comment>
<sequence>MSVTATKTVRIGVIGVGRIGSMHADLLARQVPGAEVTCVTDARPDSARAVGDRLRVRASTIDGLLAAGDVDAVAICTSTDTHADLIVAAAEAGKAIFCEKPVSLDLAEVDRALAAVEAAGVLFQIGFNRRFDPAHAAVARAVAEGEVGDVQILRITSRDPAPPPIEYVRTSGGIFLDMTIHDFDMARFVAQSEVVEVYARGAIRIDADFAAADDVDTAVIVLEHANGCLTTIDNSRQAVYGYDQRVEVFGSAGMAASENPLAHSTIVRTATGVRAATLPYFFLERYIPSYLREWEAFVTAIATGTAPPVGPADARAPLVIGLAAWRSLREGRPVRL</sequence>
<dbReference type="EMBL" id="JAPCID010000019">
    <property type="protein sequence ID" value="MDA0138808.1"/>
    <property type="molecule type" value="Genomic_DNA"/>
</dbReference>
<evidence type="ECO:0000256" key="1">
    <source>
        <dbReference type="ARBA" id="ARBA00010928"/>
    </source>
</evidence>
<dbReference type="Pfam" id="PF22725">
    <property type="entry name" value="GFO_IDH_MocA_C3"/>
    <property type="match status" value="1"/>
</dbReference>
<organism evidence="5 6">
    <name type="scientific">Solirubrobacter deserti</name>
    <dbReference type="NCBI Taxonomy" id="2282478"/>
    <lineage>
        <taxon>Bacteria</taxon>
        <taxon>Bacillati</taxon>
        <taxon>Actinomycetota</taxon>
        <taxon>Thermoleophilia</taxon>
        <taxon>Solirubrobacterales</taxon>
        <taxon>Solirubrobacteraceae</taxon>
        <taxon>Solirubrobacter</taxon>
    </lineage>
</organism>
<proteinExistence type="inferred from homology"/>
<dbReference type="Gene3D" id="3.40.50.720">
    <property type="entry name" value="NAD(P)-binding Rossmann-like Domain"/>
    <property type="match status" value="1"/>
</dbReference>
<dbReference type="GO" id="GO:0050112">
    <property type="term" value="F:inositol 2-dehydrogenase (NAD+) activity"/>
    <property type="evidence" value="ECO:0007669"/>
    <property type="project" value="UniProtKB-EC"/>
</dbReference>
<dbReference type="EC" id="1.1.1.18" evidence="5"/>
<keyword evidence="6" id="KW-1185">Reference proteome</keyword>
<dbReference type="PANTHER" id="PTHR42840:SF3">
    <property type="entry name" value="BINDING ROSSMANN FOLD OXIDOREDUCTASE, PUTATIVE (AFU_ORTHOLOGUE AFUA_2G10240)-RELATED"/>
    <property type="match status" value="1"/>
</dbReference>
<evidence type="ECO:0000259" key="4">
    <source>
        <dbReference type="Pfam" id="PF22725"/>
    </source>
</evidence>
<feature type="domain" description="Gfo/Idh/MocA-like oxidoreductase N-terminal" evidence="3">
    <location>
        <begin position="9"/>
        <end position="127"/>
    </location>
</feature>
<dbReference type="Pfam" id="PF01408">
    <property type="entry name" value="GFO_IDH_MocA"/>
    <property type="match status" value="1"/>
</dbReference>
<dbReference type="PANTHER" id="PTHR42840">
    <property type="entry name" value="NAD(P)-BINDING ROSSMANN-FOLD SUPERFAMILY PROTEIN-RELATED"/>
    <property type="match status" value="1"/>
</dbReference>
<dbReference type="InterPro" id="IPR055170">
    <property type="entry name" value="GFO_IDH_MocA-like_dom"/>
</dbReference>
<dbReference type="InterPro" id="IPR000683">
    <property type="entry name" value="Gfo/Idh/MocA-like_OxRdtase_N"/>
</dbReference>
<evidence type="ECO:0000256" key="2">
    <source>
        <dbReference type="ARBA" id="ARBA00023002"/>
    </source>
</evidence>
<dbReference type="SUPFAM" id="SSF55347">
    <property type="entry name" value="Glyceraldehyde-3-phosphate dehydrogenase-like, C-terminal domain"/>
    <property type="match status" value="1"/>
</dbReference>
<feature type="domain" description="GFO/IDH/MocA-like oxidoreductase" evidence="4">
    <location>
        <begin position="136"/>
        <end position="255"/>
    </location>
</feature>
<accession>A0ABT4RK20</accession>